<keyword evidence="3" id="KW-1185">Reference proteome</keyword>
<dbReference type="Ensembl" id="ENSCJAT00000089803.2">
    <property type="protein sequence ID" value="ENSCJAP00000078557.1"/>
    <property type="gene ID" value="ENSCJAG00000021667.5"/>
</dbReference>
<accession>A4GHD2</accession>
<organism evidence="1">
    <name type="scientific">Callithrix jacchus</name>
    <name type="common">White-tufted-ear marmoset</name>
    <name type="synonym">Simia Jacchus</name>
    <dbReference type="NCBI Taxonomy" id="9483"/>
    <lineage>
        <taxon>Eukaryota</taxon>
        <taxon>Metazoa</taxon>
        <taxon>Chordata</taxon>
        <taxon>Craniata</taxon>
        <taxon>Vertebrata</taxon>
        <taxon>Euteleostomi</taxon>
        <taxon>Mammalia</taxon>
        <taxon>Eutheria</taxon>
        <taxon>Euarchontoglires</taxon>
        <taxon>Primates</taxon>
        <taxon>Haplorrhini</taxon>
        <taxon>Platyrrhini</taxon>
        <taxon>Cebidae</taxon>
        <taxon>Callitrichinae</taxon>
        <taxon>Callithrix</taxon>
        <taxon>Callithrix</taxon>
    </lineage>
</organism>
<evidence type="ECO:0000313" key="3">
    <source>
        <dbReference type="Proteomes" id="UP000008225"/>
    </source>
</evidence>
<reference evidence="2" key="3">
    <citation type="submission" date="2025-05" db="UniProtKB">
        <authorList>
            <consortium name="Ensembl"/>
        </authorList>
    </citation>
    <scope>IDENTIFICATION</scope>
</reference>
<protein>
    <submittedName>
        <fullName evidence="2">Killer cell lectin like receptor K1</fullName>
    </submittedName>
    <submittedName>
        <fullName evidence="1">NKG2D isoform 2</fullName>
    </submittedName>
</protein>
<gene>
    <name evidence="1" type="primary">NKG2D</name>
    <name evidence="2" type="synonym">KLRK1</name>
</gene>
<dbReference type="Proteomes" id="UP000008225">
    <property type="component" value="Chromosome 9"/>
</dbReference>
<dbReference type="Bgee" id="ENSCJAG00000021667">
    <property type="expression patterns" value="Expressed in kidney and 4 other cell types or tissues"/>
</dbReference>
<name>A4GHD2_CALJA</name>
<proteinExistence type="evidence at transcript level"/>
<evidence type="ECO:0000313" key="1">
    <source>
        <dbReference type="EMBL" id="ABN45892.1"/>
    </source>
</evidence>
<sequence length="14" mass="1737">MGWIRGRRPRHSLD</sequence>
<reference evidence="2" key="2">
    <citation type="submission" date="2009-03" db="EMBL/GenBank/DDBJ databases">
        <authorList>
            <person name="Warren W."/>
            <person name="Ye L."/>
            <person name="Minx P."/>
            <person name="Worley K."/>
            <person name="Gibbs R."/>
            <person name="Wilson R.K."/>
        </authorList>
    </citation>
    <scope>NUCLEOTIDE SEQUENCE [LARGE SCALE GENOMIC DNA]</scope>
</reference>
<reference evidence="1" key="1">
    <citation type="journal article" date="2007" name="J. Immunol.">
        <title>Genomics and diversity of the common marmoset monkey NK complex.</title>
        <authorList>
            <person name="Averdam A."/>
            <person name="Kuhl H."/>
            <person name="Sontag M."/>
            <person name="Becker T."/>
            <person name="Hughes A.L."/>
            <person name="Reinhardt R."/>
            <person name="Walter L."/>
        </authorList>
    </citation>
    <scope>NUCLEOTIDE SEQUENCE</scope>
</reference>
<evidence type="ECO:0000313" key="2">
    <source>
        <dbReference type="Ensembl" id="ENSCJAP00000078557.1"/>
    </source>
</evidence>
<dbReference type="GeneTree" id="ENSGT00940000154558"/>
<dbReference type="EMBL" id="EF050437">
    <property type="protein sequence ID" value="ABN45892.1"/>
    <property type="molecule type" value="mRNA"/>
</dbReference>